<dbReference type="InterPro" id="IPR049492">
    <property type="entry name" value="BD-FAE-like_dom"/>
</dbReference>
<keyword evidence="1 4" id="KW-0378">Hydrolase</keyword>
<comment type="caution">
    <text evidence="4">The sequence shown here is derived from an EMBL/GenBank/DDBJ whole genome shotgun (WGS) entry which is preliminary data.</text>
</comment>
<dbReference type="InterPro" id="IPR029058">
    <property type="entry name" value="AB_hydrolase_fold"/>
</dbReference>
<dbReference type="Gene3D" id="3.40.50.1820">
    <property type="entry name" value="alpha/beta hydrolase"/>
    <property type="match status" value="1"/>
</dbReference>
<evidence type="ECO:0000313" key="4">
    <source>
        <dbReference type="EMBL" id="PKR54163.1"/>
    </source>
</evidence>
<accession>A0A2N3KUL0</accession>
<dbReference type="GO" id="GO:0016787">
    <property type="term" value="F:hydrolase activity"/>
    <property type="evidence" value="ECO:0007669"/>
    <property type="project" value="UniProtKB-KW"/>
</dbReference>
<dbReference type="OrthoDB" id="9771666at2"/>
<evidence type="ECO:0000313" key="5">
    <source>
        <dbReference type="Proteomes" id="UP000233597"/>
    </source>
</evidence>
<protein>
    <submittedName>
        <fullName evidence="4">Alpha/beta hydrolase</fullName>
    </submittedName>
</protein>
<dbReference type="SUPFAM" id="SSF53474">
    <property type="entry name" value="alpha/beta-Hydrolases"/>
    <property type="match status" value="1"/>
</dbReference>
<dbReference type="PANTHER" id="PTHR48081">
    <property type="entry name" value="AB HYDROLASE SUPERFAMILY PROTEIN C4A8.06C"/>
    <property type="match status" value="1"/>
</dbReference>
<evidence type="ECO:0000256" key="2">
    <source>
        <dbReference type="SAM" id="SignalP"/>
    </source>
</evidence>
<name>A0A2N3KUL0_9PROT</name>
<gene>
    <name evidence="4" type="ORF">COO20_11580</name>
</gene>
<proteinExistence type="predicted"/>
<sequence length="300" mass="32431">MPRPRFLILASNALFATLILAGCDRLGAFNSLQAGDIKPDIPNLPYGPDPRQKMDIYLPTPQARPAPLIVWFYGGSWDSGEKAKYAFVAKRFVEMGYGVAIPDYRLVPKIRYPDFVKDGALAVAAAQKFAQNHPGEIAGDRLVLAGHSAGAYNAVQIVANPAFLNEARLTRDDIAGIIGLSGPYDFYPYDVAATQIAFGDTPADDSQPVNQDLTDMPPLLLITGEADRTVFPRNSIKLAELAPQATLVKIPDMGHVGTVVALGTFLTGDVRVTAPIQTFLHDIAPTSKQEQVVSMSQKRP</sequence>
<evidence type="ECO:0000256" key="1">
    <source>
        <dbReference type="ARBA" id="ARBA00022801"/>
    </source>
</evidence>
<organism evidence="4 5">
    <name type="scientific">Thalassospira marina</name>
    <dbReference type="NCBI Taxonomy" id="2048283"/>
    <lineage>
        <taxon>Bacteria</taxon>
        <taxon>Pseudomonadati</taxon>
        <taxon>Pseudomonadota</taxon>
        <taxon>Alphaproteobacteria</taxon>
        <taxon>Rhodospirillales</taxon>
        <taxon>Thalassospiraceae</taxon>
        <taxon>Thalassospira</taxon>
    </lineage>
</organism>
<dbReference type="RefSeq" id="WP_101266602.1">
    <property type="nucleotide sequence ID" value="NZ_NWTK01000006.1"/>
</dbReference>
<feature type="chain" id="PRO_5015001454" evidence="2">
    <location>
        <begin position="22"/>
        <end position="300"/>
    </location>
</feature>
<keyword evidence="2" id="KW-0732">Signal</keyword>
<dbReference type="InterPro" id="IPR050300">
    <property type="entry name" value="GDXG_lipolytic_enzyme"/>
</dbReference>
<feature type="domain" description="BD-FAE-like" evidence="3">
    <location>
        <begin position="54"/>
        <end position="240"/>
    </location>
</feature>
<evidence type="ECO:0000259" key="3">
    <source>
        <dbReference type="Pfam" id="PF20434"/>
    </source>
</evidence>
<dbReference type="Proteomes" id="UP000233597">
    <property type="component" value="Unassembled WGS sequence"/>
</dbReference>
<feature type="signal peptide" evidence="2">
    <location>
        <begin position="1"/>
        <end position="21"/>
    </location>
</feature>
<dbReference type="PROSITE" id="PS51257">
    <property type="entry name" value="PROKAR_LIPOPROTEIN"/>
    <property type="match status" value="1"/>
</dbReference>
<dbReference type="AlphaFoldDB" id="A0A2N3KUL0"/>
<dbReference type="PANTHER" id="PTHR48081:SF33">
    <property type="entry name" value="KYNURENINE FORMAMIDASE"/>
    <property type="match status" value="1"/>
</dbReference>
<reference evidence="4 5" key="1">
    <citation type="submission" date="2017-09" db="EMBL/GenBank/DDBJ databases">
        <title>Biodiversity and function of Thalassospira species in the particle-attached aromatic-hydrocarbon-degrading consortia from the surface seawater of the South China Sea.</title>
        <authorList>
            <person name="Dong C."/>
            <person name="Liu R."/>
            <person name="Shao Z."/>
        </authorList>
    </citation>
    <scope>NUCLEOTIDE SEQUENCE [LARGE SCALE GENOMIC DNA]</scope>
    <source>
        <strain evidence="4 5">CSC1P2</strain>
    </source>
</reference>
<dbReference type="Pfam" id="PF20434">
    <property type="entry name" value="BD-FAE"/>
    <property type="match status" value="1"/>
</dbReference>
<dbReference type="EMBL" id="NWTK01000006">
    <property type="protein sequence ID" value="PKR54163.1"/>
    <property type="molecule type" value="Genomic_DNA"/>
</dbReference>